<keyword evidence="3" id="KW-1185">Reference proteome</keyword>
<dbReference type="EMBL" id="JBFOLK010000002">
    <property type="protein sequence ID" value="KAL2533335.1"/>
    <property type="molecule type" value="Genomic_DNA"/>
</dbReference>
<proteinExistence type="predicted"/>
<protein>
    <submittedName>
        <fullName evidence="2">Uncharacterized protein</fullName>
    </submittedName>
</protein>
<evidence type="ECO:0000313" key="3">
    <source>
        <dbReference type="Proteomes" id="UP001604336"/>
    </source>
</evidence>
<feature type="region of interest" description="Disordered" evidence="1">
    <location>
        <begin position="67"/>
        <end position="103"/>
    </location>
</feature>
<dbReference type="AlphaFoldDB" id="A0ABD1V7M2"/>
<organism evidence="2 3">
    <name type="scientific">Abeliophyllum distichum</name>
    <dbReference type="NCBI Taxonomy" id="126358"/>
    <lineage>
        <taxon>Eukaryota</taxon>
        <taxon>Viridiplantae</taxon>
        <taxon>Streptophyta</taxon>
        <taxon>Embryophyta</taxon>
        <taxon>Tracheophyta</taxon>
        <taxon>Spermatophyta</taxon>
        <taxon>Magnoliopsida</taxon>
        <taxon>eudicotyledons</taxon>
        <taxon>Gunneridae</taxon>
        <taxon>Pentapetalae</taxon>
        <taxon>asterids</taxon>
        <taxon>lamiids</taxon>
        <taxon>Lamiales</taxon>
        <taxon>Oleaceae</taxon>
        <taxon>Forsythieae</taxon>
        <taxon>Abeliophyllum</taxon>
    </lineage>
</organism>
<dbReference type="Proteomes" id="UP001604336">
    <property type="component" value="Unassembled WGS sequence"/>
</dbReference>
<gene>
    <name evidence="2" type="ORF">Adt_06686</name>
</gene>
<sequence length="173" mass="19678">MLNHMNTVHRGHRPMALPYGMMLTKIFQHFEVSFRDEVVLSPKPANAISIRTLRRMKIVKEDGQSVVKSKGFDDESGSSTLPFEGREEMDEDENDPPLRLRSHRPSSSISGFTFTEDHFNLLNRWIDSLTSTVEDLYHTMGTLQQSVDDMTSLLQTLYSCLDAVILPPPPPET</sequence>
<reference evidence="3" key="1">
    <citation type="submission" date="2024-07" db="EMBL/GenBank/DDBJ databases">
        <title>Two chromosome-level genome assemblies of Korean endemic species Abeliophyllum distichum and Forsythia ovata (Oleaceae).</title>
        <authorList>
            <person name="Jang H."/>
        </authorList>
    </citation>
    <scope>NUCLEOTIDE SEQUENCE [LARGE SCALE GENOMIC DNA]</scope>
</reference>
<evidence type="ECO:0000313" key="2">
    <source>
        <dbReference type="EMBL" id="KAL2533335.1"/>
    </source>
</evidence>
<name>A0ABD1V7M2_9LAMI</name>
<evidence type="ECO:0000256" key="1">
    <source>
        <dbReference type="SAM" id="MobiDB-lite"/>
    </source>
</evidence>
<accession>A0ABD1V7M2</accession>
<comment type="caution">
    <text evidence="2">The sequence shown here is derived from an EMBL/GenBank/DDBJ whole genome shotgun (WGS) entry which is preliminary data.</text>
</comment>